<comment type="caution">
    <text evidence="4">The sequence shown here is derived from an EMBL/GenBank/DDBJ whole genome shotgun (WGS) entry which is preliminary data.</text>
</comment>
<dbReference type="RefSeq" id="WP_195964186.1">
    <property type="nucleotide sequence ID" value="NZ_JACJLL010000155.1"/>
</dbReference>
<dbReference type="Gene3D" id="3.30.1330.10">
    <property type="entry name" value="PurM-like, N-terminal domain"/>
    <property type="match status" value="1"/>
</dbReference>
<dbReference type="InterPro" id="IPR036676">
    <property type="entry name" value="PurM-like_C_sf"/>
</dbReference>
<evidence type="ECO:0000259" key="3">
    <source>
        <dbReference type="Pfam" id="PF02769"/>
    </source>
</evidence>
<dbReference type="InterPro" id="IPR010918">
    <property type="entry name" value="PurM-like_C_dom"/>
</dbReference>
<feature type="domain" description="PurM-like C-terminal" evidence="3">
    <location>
        <begin position="162"/>
        <end position="313"/>
    </location>
</feature>
<dbReference type="PIRSF" id="PIRSF005644">
    <property type="entry name" value="Hdrgns_mtr_HypE"/>
    <property type="match status" value="1"/>
</dbReference>
<comment type="similarity">
    <text evidence="1">Belongs to the HypE family.</text>
</comment>
<evidence type="ECO:0000256" key="1">
    <source>
        <dbReference type="ARBA" id="ARBA00006243"/>
    </source>
</evidence>
<dbReference type="SUPFAM" id="SSF56042">
    <property type="entry name" value="PurM C-terminal domain-like"/>
    <property type="match status" value="1"/>
</dbReference>
<accession>A0ABS2FL90</accession>
<protein>
    <submittedName>
        <fullName evidence="4">Hydrogenase expression/formation protein HypE</fullName>
    </submittedName>
</protein>
<evidence type="ECO:0000313" key="5">
    <source>
        <dbReference type="Proteomes" id="UP000767334"/>
    </source>
</evidence>
<dbReference type="InterPro" id="IPR016188">
    <property type="entry name" value="PurM-like_N"/>
</dbReference>
<dbReference type="Gene3D" id="3.90.650.10">
    <property type="entry name" value="PurM-like C-terminal domain"/>
    <property type="match status" value="1"/>
</dbReference>
<gene>
    <name evidence="4" type="primary">hypE</name>
    <name evidence="4" type="ORF">H6A19_15560</name>
</gene>
<dbReference type="SUPFAM" id="SSF55326">
    <property type="entry name" value="PurM N-terminal domain-like"/>
    <property type="match status" value="1"/>
</dbReference>
<evidence type="ECO:0000259" key="2">
    <source>
        <dbReference type="Pfam" id="PF00586"/>
    </source>
</evidence>
<dbReference type="EMBL" id="JACJLL010000155">
    <property type="protein sequence ID" value="MBM6820732.1"/>
    <property type="molecule type" value="Genomic_DNA"/>
</dbReference>
<dbReference type="Pfam" id="PF02769">
    <property type="entry name" value="AIRS_C"/>
    <property type="match status" value="1"/>
</dbReference>
<sequence length="335" mass="36336">MEIITLSHGSGGKATNKLIDNLFYKYFNNEFLLQKNDSSVLPVINGKIAMSTDSFVINPIFFEGGDIGKLAVCGTINDICMSGAKPLYISVGFIIEEGLPISELEKVVQSIAKTANEAGVEIVTGDTKVVEKGSCDKIYINTTGIGIIEKNRAYLGGDKVKNGDKIIISGTLGDHGMCIMNKRENLGFKTSIKSDCCLLNKLIEDILSASNNVKVLRDPTRGGLATTLNEIIEHSNISMEIAEEFIPVKPEVDAMCEILGLDPLFIANEGKVVVIVDKNDADNVLNIMRQNPVGKDSVLLGEAINDGKNKLYLKTKIGGRRIINMPEGEILVRIC</sequence>
<dbReference type="InterPro" id="IPR011854">
    <property type="entry name" value="HypE"/>
</dbReference>
<proteinExistence type="inferred from homology"/>
<reference evidence="4 5" key="1">
    <citation type="journal article" date="2021" name="Sci. Rep.">
        <title>The distribution of antibiotic resistance genes in chicken gut microbiota commensals.</title>
        <authorList>
            <person name="Juricova H."/>
            <person name="Matiasovicova J."/>
            <person name="Kubasova T."/>
            <person name="Cejkova D."/>
            <person name="Rychlik I."/>
        </authorList>
    </citation>
    <scope>NUCLEOTIDE SEQUENCE [LARGE SCALE GENOMIC DNA]</scope>
    <source>
        <strain evidence="4 5">An435</strain>
    </source>
</reference>
<feature type="domain" description="PurM-like N-terminal" evidence="2">
    <location>
        <begin position="37"/>
        <end position="148"/>
    </location>
</feature>
<dbReference type="Pfam" id="PF00586">
    <property type="entry name" value="AIRS"/>
    <property type="match status" value="1"/>
</dbReference>
<evidence type="ECO:0000313" key="4">
    <source>
        <dbReference type="EMBL" id="MBM6820732.1"/>
    </source>
</evidence>
<organism evidence="4 5">
    <name type="scientific">Clostridium saudiense</name>
    <dbReference type="NCBI Taxonomy" id="1414720"/>
    <lineage>
        <taxon>Bacteria</taxon>
        <taxon>Bacillati</taxon>
        <taxon>Bacillota</taxon>
        <taxon>Clostridia</taxon>
        <taxon>Eubacteriales</taxon>
        <taxon>Clostridiaceae</taxon>
        <taxon>Clostridium</taxon>
    </lineage>
</organism>
<dbReference type="InterPro" id="IPR036921">
    <property type="entry name" value="PurM-like_N_sf"/>
</dbReference>
<dbReference type="PANTHER" id="PTHR30303:SF0">
    <property type="entry name" value="CARBAMOYL DEHYDRATASE HYPE"/>
    <property type="match status" value="1"/>
</dbReference>
<dbReference type="CDD" id="cd02197">
    <property type="entry name" value="HypE"/>
    <property type="match status" value="1"/>
</dbReference>
<dbReference type="Proteomes" id="UP000767334">
    <property type="component" value="Unassembled WGS sequence"/>
</dbReference>
<name>A0ABS2FL90_9CLOT</name>
<keyword evidence="5" id="KW-1185">Reference proteome</keyword>
<dbReference type="PANTHER" id="PTHR30303">
    <property type="entry name" value="HYDROGENASE ISOENZYMES FORMATION PROTEIN HYPE"/>
    <property type="match status" value="1"/>
</dbReference>
<dbReference type="NCBIfam" id="TIGR02124">
    <property type="entry name" value="hypE"/>
    <property type="match status" value="1"/>
</dbReference>